<dbReference type="RefSeq" id="WP_183632156.1">
    <property type="nucleotide sequence ID" value="NZ_BAABLE010000011.1"/>
</dbReference>
<keyword evidence="11" id="KW-0479">Metal-binding</keyword>
<gene>
    <name evidence="13" type="ORF">GGR36_000826</name>
</gene>
<evidence type="ECO:0000256" key="7">
    <source>
        <dbReference type="ARBA" id="ARBA00022833"/>
    </source>
</evidence>
<comment type="subcellular location">
    <subcellularLocation>
        <location evidence="2">Membrane</location>
        <topology evidence="2">Multi-pass membrane protein</topology>
    </subcellularLocation>
</comment>
<organism evidence="13 14">
    <name type="scientific">Niveibacterium umoris</name>
    <dbReference type="NCBI Taxonomy" id="1193620"/>
    <lineage>
        <taxon>Bacteria</taxon>
        <taxon>Pseudomonadati</taxon>
        <taxon>Pseudomonadota</taxon>
        <taxon>Betaproteobacteria</taxon>
        <taxon>Rhodocyclales</taxon>
        <taxon>Rhodocyclaceae</taxon>
        <taxon>Niveibacterium</taxon>
    </lineage>
</organism>
<evidence type="ECO:0000256" key="1">
    <source>
        <dbReference type="ARBA" id="ARBA00001947"/>
    </source>
</evidence>
<sequence>MSILWSLGAFIVAIAILVPIHEFGHYATARLFGVRVLRYSFGFGRVLLRRQKSPDSTEWVVGAIPLGGYVKMLDEREQPVPEADLPFAFNRKPVAQRIAIVAAGPIANLALAIFIYWFTFMLGVTELRPILAEPPPKSLAASVGLVAGDQVTKVGSRETPTWSEVRWALLKDLVEGESVSLSILRGTSTKEIQVAIPSNGIDMQQGDPLSGLGFAPERPVLAPVVGTVLSGGPADRAGLKPGDRFKRLGTSPVATADEVASIVRRSSNQHLDALVERNGADIDVILQPALRVENGQEVGKIDIAFAADNAWRTRMVMSVSYGPFESLAHATQKAWDTTVFSLKVLGRLISGQLSIKTVSGPVAIAGYAGESAQRGIDVFIGFVAFLSLSIAIFNLLPIPVLDGGHIMYYLAEVVLGRPVRQATLEAGQQVGMVVLISLMVVALYNDLSPVANSIFNDFGPMISRLKIRLLS</sequence>
<feature type="transmembrane region" description="Helical" evidence="11">
    <location>
        <begin position="426"/>
        <end position="444"/>
    </location>
</feature>
<dbReference type="GO" id="GO:0006508">
    <property type="term" value="P:proteolysis"/>
    <property type="evidence" value="ECO:0007669"/>
    <property type="project" value="UniProtKB-KW"/>
</dbReference>
<feature type="transmembrane region" description="Helical" evidence="11">
    <location>
        <begin position="98"/>
        <end position="118"/>
    </location>
</feature>
<dbReference type="GO" id="GO:0016020">
    <property type="term" value="C:membrane"/>
    <property type="evidence" value="ECO:0007669"/>
    <property type="project" value="UniProtKB-SubCell"/>
</dbReference>
<keyword evidence="4 13" id="KW-0645">Protease</keyword>
<evidence type="ECO:0000256" key="6">
    <source>
        <dbReference type="ARBA" id="ARBA00022801"/>
    </source>
</evidence>
<keyword evidence="8 11" id="KW-1133">Transmembrane helix</keyword>
<dbReference type="NCBIfam" id="TIGR00054">
    <property type="entry name" value="RIP metalloprotease RseP"/>
    <property type="match status" value="1"/>
</dbReference>
<dbReference type="Proteomes" id="UP000561045">
    <property type="component" value="Unassembled WGS sequence"/>
</dbReference>
<name>A0A840BIS5_9RHOO</name>
<proteinExistence type="inferred from homology"/>
<feature type="domain" description="PDZ" evidence="12">
    <location>
        <begin position="210"/>
        <end position="279"/>
    </location>
</feature>
<dbReference type="SMART" id="SM00228">
    <property type="entry name" value="PDZ"/>
    <property type="match status" value="2"/>
</dbReference>
<dbReference type="SUPFAM" id="SSF50156">
    <property type="entry name" value="PDZ domain-like"/>
    <property type="match status" value="2"/>
</dbReference>
<dbReference type="GO" id="GO:0004222">
    <property type="term" value="F:metalloendopeptidase activity"/>
    <property type="evidence" value="ECO:0007669"/>
    <property type="project" value="InterPro"/>
</dbReference>
<dbReference type="CDD" id="cd06163">
    <property type="entry name" value="S2P-M50_PDZ_RseP-like"/>
    <property type="match status" value="1"/>
</dbReference>
<evidence type="ECO:0000256" key="8">
    <source>
        <dbReference type="ARBA" id="ARBA00022989"/>
    </source>
</evidence>
<dbReference type="InterPro" id="IPR036034">
    <property type="entry name" value="PDZ_sf"/>
</dbReference>
<dbReference type="GO" id="GO:0046872">
    <property type="term" value="F:metal ion binding"/>
    <property type="evidence" value="ECO:0007669"/>
    <property type="project" value="UniProtKB-KW"/>
</dbReference>
<evidence type="ECO:0000256" key="2">
    <source>
        <dbReference type="ARBA" id="ARBA00004141"/>
    </source>
</evidence>
<evidence type="ECO:0000256" key="9">
    <source>
        <dbReference type="ARBA" id="ARBA00023049"/>
    </source>
</evidence>
<dbReference type="AlphaFoldDB" id="A0A840BIS5"/>
<reference evidence="13 14" key="1">
    <citation type="submission" date="2020-08" db="EMBL/GenBank/DDBJ databases">
        <title>Genomic Encyclopedia of Type Strains, Phase IV (KMG-IV): sequencing the most valuable type-strain genomes for metagenomic binning, comparative biology and taxonomic classification.</title>
        <authorList>
            <person name="Goeker M."/>
        </authorList>
    </citation>
    <scope>NUCLEOTIDE SEQUENCE [LARGE SCALE GENOMIC DNA]</scope>
    <source>
        <strain evidence="13 14">DSM 106739</strain>
    </source>
</reference>
<evidence type="ECO:0000256" key="10">
    <source>
        <dbReference type="ARBA" id="ARBA00023136"/>
    </source>
</evidence>
<evidence type="ECO:0000256" key="11">
    <source>
        <dbReference type="RuleBase" id="RU362031"/>
    </source>
</evidence>
<dbReference type="EMBL" id="JACIET010000001">
    <property type="protein sequence ID" value="MBB4011518.1"/>
    <property type="molecule type" value="Genomic_DNA"/>
</dbReference>
<evidence type="ECO:0000259" key="12">
    <source>
        <dbReference type="SMART" id="SM00228"/>
    </source>
</evidence>
<keyword evidence="5 11" id="KW-0812">Transmembrane</keyword>
<dbReference type="Pfam" id="PF02163">
    <property type="entry name" value="Peptidase_M50"/>
    <property type="match status" value="1"/>
</dbReference>
<evidence type="ECO:0000256" key="4">
    <source>
        <dbReference type="ARBA" id="ARBA00022670"/>
    </source>
</evidence>
<keyword evidence="9 11" id="KW-0482">Metalloprotease</keyword>
<keyword evidence="6 11" id="KW-0378">Hydrolase</keyword>
<dbReference type="InterPro" id="IPR008915">
    <property type="entry name" value="Peptidase_M50"/>
</dbReference>
<comment type="cofactor">
    <cofactor evidence="1 11">
        <name>Zn(2+)</name>
        <dbReference type="ChEBI" id="CHEBI:29105"/>
    </cofactor>
</comment>
<evidence type="ECO:0000313" key="14">
    <source>
        <dbReference type="Proteomes" id="UP000561045"/>
    </source>
</evidence>
<dbReference type="InterPro" id="IPR001478">
    <property type="entry name" value="PDZ"/>
</dbReference>
<accession>A0A840BIS5</accession>
<keyword evidence="7 11" id="KW-0862">Zinc</keyword>
<comment type="similarity">
    <text evidence="3 11">Belongs to the peptidase M50B family.</text>
</comment>
<evidence type="ECO:0000256" key="5">
    <source>
        <dbReference type="ARBA" id="ARBA00022692"/>
    </source>
</evidence>
<dbReference type="CDD" id="cd23081">
    <property type="entry name" value="cpPDZ_EcRseP-like"/>
    <property type="match status" value="1"/>
</dbReference>
<comment type="caution">
    <text evidence="13">The sequence shown here is derived from an EMBL/GenBank/DDBJ whole genome shotgun (WGS) entry which is preliminary data.</text>
</comment>
<dbReference type="PANTHER" id="PTHR42837">
    <property type="entry name" value="REGULATOR OF SIGMA-E PROTEASE RSEP"/>
    <property type="match status" value="1"/>
</dbReference>
<keyword evidence="10 11" id="KW-0472">Membrane</keyword>
<dbReference type="PANTHER" id="PTHR42837:SF2">
    <property type="entry name" value="MEMBRANE METALLOPROTEASE ARASP2, CHLOROPLASTIC-RELATED"/>
    <property type="match status" value="1"/>
</dbReference>
<feature type="domain" description="PDZ" evidence="12">
    <location>
        <begin position="116"/>
        <end position="187"/>
    </location>
</feature>
<dbReference type="InterPro" id="IPR004387">
    <property type="entry name" value="Pept_M50_Zn"/>
</dbReference>
<protein>
    <recommendedName>
        <fullName evidence="11">Zinc metalloprotease</fullName>
        <ecNumber evidence="11">3.4.24.-</ecNumber>
    </recommendedName>
</protein>
<keyword evidence="14" id="KW-1185">Reference proteome</keyword>
<evidence type="ECO:0000256" key="3">
    <source>
        <dbReference type="ARBA" id="ARBA00007931"/>
    </source>
</evidence>
<dbReference type="Gene3D" id="2.30.42.10">
    <property type="match status" value="2"/>
</dbReference>
<evidence type="ECO:0000313" key="13">
    <source>
        <dbReference type="EMBL" id="MBB4011518.1"/>
    </source>
</evidence>
<dbReference type="EC" id="3.4.24.-" evidence="11"/>
<feature type="transmembrane region" description="Helical" evidence="11">
    <location>
        <begin position="378"/>
        <end position="400"/>
    </location>
</feature>